<dbReference type="EMBL" id="JANIIK010000037">
    <property type="protein sequence ID" value="KAJ3611167.1"/>
    <property type="molecule type" value="Genomic_DNA"/>
</dbReference>
<feature type="signal peptide" evidence="1">
    <location>
        <begin position="1"/>
        <end position="22"/>
    </location>
</feature>
<comment type="caution">
    <text evidence="2">The sequence shown here is derived from an EMBL/GenBank/DDBJ whole genome shotgun (WGS) entry which is preliminary data.</text>
</comment>
<sequence length="189" mass="20727">MRVPGGFLVLLAVSCTAEPCAAGPLHAGPLHAGPLYAGPLHAGPLHAGPLHAGPLYAGPLHAQCRADWYFGIPCQSVHRALVSQIKIWRTRDGCQMGGEKCLYKLKSSSAHFIAAKHTSPFRGSAEDLYFRLVSFPLLTYCHVSAMSISESWYRVKDQGRNYCNLLNLMEEVTTDWFCTQRSSANCSVY</sequence>
<organism evidence="2 3">
    <name type="scientific">Muraenolepis orangiensis</name>
    <name type="common">Patagonian moray cod</name>
    <dbReference type="NCBI Taxonomy" id="630683"/>
    <lineage>
        <taxon>Eukaryota</taxon>
        <taxon>Metazoa</taxon>
        <taxon>Chordata</taxon>
        <taxon>Craniata</taxon>
        <taxon>Vertebrata</taxon>
        <taxon>Euteleostomi</taxon>
        <taxon>Actinopterygii</taxon>
        <taxon>Neopterygii</taxon>
        <taxon>Teleostei</taxon>
        <taxon>Neoteleostei</taxon>
        <taxon>Acanthomorphata</taxon>
        <taxon>Zeiogadaria</taxon>
        <taxon>Gadariae</taxon>
        <taxon>Gadiformes</taxon>
        <taxon>Muraenolepidoidei</taxon>
        <taxon>Muraenolepididae</taxon>
        <taxon>Muraenolepis</taxon>
    </lineage>
</organism>
<keyword evidence="3" id="KW-1185">Reference proteome</keyword>
<protein>
    <submittedName>
        <fullName evidence="2">Uncharacterized protein</fullName>
    </submittedName>
</protein>
<dbReference type="PANTHER" id="PTHR38564:SF2">
    <property type="entry name" value="WU:FC46H12 PRECURSOR"/>
    <property type="match status" value="1"/>
</dbReference>
<accession>A0A9Q0EPK6</accession>
<name>A0A9Q0EPK6_9TELE</name>
<dbReference type="PROSITE" id="PS51257">
    <property type="entry name" value="PROKAR_LIPOPROTEIN"/>
    <property type="match status" value="1"/>
</dbReference>
<evidence type="ECO:0000313" key="3">
    <source>
        <dbReference type="Proteomes" id="UP001148018"/>
    </source>
</evidence>
<reference evidence="2" key="1">
    <citation type="submission" date="2022-07" db="EMBL/GenBank/DDBJ databases">
        <title>Chromosome-level genome of Muraenolepis orangiensis.</title>
        <authorList>
            <person name="Kim J."/>
        </authorList>
    </citation>
    <scope>NUCLEOTIDE SEQUENCE</scope>
    <source>
        <strain evidence="2">KU_S4_2022</strain>
        <tissue evidence="2">Muscle</tissue>
    </source>
</reference>
<gene>
    <name evidence="2" type="ORF">NHX12_021183</name>
</gene>
<proteinExistence type="predicted"/>
<dbReference type="Proteomes" id="UP001148018">
    <property type="component" value="Unassembled WGS sequence"/>
</dbReference>
<dbReference type="PANTHER" id="PTHR38564">
    <property type="entry name" value="SI:CH73-250A16.5-RELATED"/>
    <property type="match status" value="1"/>
</dbReference>
<dbReference type="OrthoDB" id="5946254at2759"/>
<feature type="chain" id="PRO_5040157127" evidence="1">
    <location>
        <begin position="23"/>
        <end position="189"/>
    </location>
</feature>
<dbReference type="AlphaFoldDB" id="A0A9Q0EPK6"/>
<keyword evidence="1" id="KW-0732">Signal</keyword>
<evidence type="ECO:0000256" key="1">
    <source>
        <dbReference type="SAM" id="SignalP"/>
    </source>
</evidence>
<evidence type="ECO:0000313" key="2">
    <source>
        <dbReference type="EMBL" id="KAJ3611167.1"/>
    </source>
</evidence>